<dbReference type="InterPro" id="IPR045851">
    <property type="entry name" value="AMP-bd_C_sf"/>
</dbReference>
<feature type="transmembrane region" description="Helical" evidence="5">
    <location>
        <begin position="2347"/>
        <end position="2367"/>
    </location>
</feature>
<gene>
    <name evidence="9" type="ORF">CTAYLR_008816</name>
</gene>
<dbReference type="GO" id="GO:0016627">
    <property type="term" value="F:oxidoreductase activity, acting on the CH-CH group of donors"/>
    <property type="evidence" value="ECO:0007669"/>
    <property type="project" value="InterPro"/>
</dbReference>
<accession>A0AAD7XH09</accession>
<dbReference type="InterPro" id="IPR046373">
    <property type="entry name" value="Acyl-CoA_Oxase/DH_mid-dom_sf"/>
</dbReference>
<feature type="transmembrane region" description="Helical" evidence="5">
    <location>
        <begin position="2660"/>
        <end position="2686"/>
    </location>
</feature>
<feature type="domain" description="AMP-dependent synthetase/ligase" evidence="7">
    <location>
        <begin position="630"/>
        <end position="999"/>
    </location>
</feature>
<dbReference type="Pfam" id="PF00501">
    <property type="entry name" value="AMP-binding"/>
    <property type="match status" value="2"/>
</dbReference>
<feature type="transmembrane region" description="Helical" evidence="5">
    <location>
        <begin position="2617"/>
        <end position="2639"/>
    </location>
</feature>
<feature type="domain" description="AMP-dependent synthetase/ligase" evidence="7">
    <location>
        <begin position="40"/>
        <end position="409"/>
    </location>
</feature>
<name>A0AAD7XH09_9STRA</name>
<keyword evidence="5" id="KW-0472">Membrane</keyword>
<feature type="domain" description="Acyl-CoA dehydrogenase/oxidase C-terminal" evidence="6">
    <location>
        <begin position="1455"/>
        <end position="1556"/>
    </location>
</feature>
<keyword evidence="10" id="KW-1185">Reference proteome</keyword>
<feature type="transmembrane region" description="Helical" evidence="5">
    <location>
        <begin position="2564"/>
        <end position="2597"/>
    </location>
</feature>
<reference evidence="9" key="1">
    <citation type="submission" date="2023-01" db="EMBL/GenBank/DDBJ databases">
        <title>Metagenome sequencing of chrysophaentin producing Chrysophaeum taylorii.</title>
        <authorList>
            <person name="Davison J."/>
            <person name="Bewley C."/>
        </authorList>
    </citation>
    <scope>NUCLEOTIDE SEQUENCE</scope>
    <source>
        <strain evidence="9">NIES-1699</strain>
    </source>
</reference>
<dbReference type="Gene3D" id="3.40.50.12780">
    <property type="entry name" value="N-terminal domain of ligase-like"/>
    <property type="match status" value="2"/>
</dbReference>
<keyword evidence="5" id="KW-1133">Transmembrane helix</keyword>
<dbReference type="PANTHER" id="PTHR22754:SF32">
    <property type="entry name" value="DISCO-INTERACTING PROTEIN 2"/>
    <property type="match status" value="1"/>
</dbReference>
<dbReference type="Gene3D" id="2.40.110.10">
    <property type="entry name" value="Butyryl-CoA Dehydrogenase, subunit A, domain 2"/>
    <property type="match status" value="2"/>
</dbReference>
<proteinExistence type="inferred from homology"/>
<feature type="transmembrane region" description="Helical" evidence="5">
    <location>
        <begin position="2310"/>
        <end position="2335"/>
    </location>
</feature>
<feature type="domain" description="Acyl-CoA oxidase/dehydrogenase middle" evidence="8">
    <location>
        <begin position="1315"/>
        <end position="1404"/>
    </location>
</feature>
<feature type="transmembrane region" description="Helical" evidence="5">
    <location>
        <begin position="2908"/>
        <end position="2928"/>
    </location>
</feature>
<dbReference type="InterPro" id="IPR042099">
    <property type="entry name" value="ANL_N_sf"/>
</dbReference>
<evidence type="ECO:0000256" key="4">
    <source>
        <dbReference type="ARBA" id="ARBA00022827"/>
    </source>
</evidence>
<dbReference type="SUPFAM" id="SSF51161">
    <property type="entry name" value="Trimeric LpxA-like enzymes"/>
    <property type="match status" value="2"/>
</dbReference>
<evidence type="ECO:0000259" key="6">
    <source>
        <dbReference type="Pfam" id="PF00441"/>
    </source>
</evidence>
<sequence>MARSDTNAMTTAMPKWWKQYCPWASTVLEVAGEDTVPRLADERFLTWCDAKGNEETTMTFKELWDRAEAIAVSIADYRGERVLCCFAPGSEFFGVFWGCLRAEVTAVPVYPPDPTKLEKAIAKLGLIRDACGARLCLTDDTVNLLRLTKGLFYTWPQHLEWRTASSLSARGSLPDDTVASSFLAFLQFTSGTTGDPKGVMISHANLNHNVCSLCIPFTQHGMEGSPYERSKGISWLPGYHDMGLIYAHIMPFCWGAGMVYMSPLTFLSRPELWMTLASRYRVEFTTSPDFGYRLVAKRLKKVGDLSSLRGCMTAAERVRESTYQELRKVLEPFGFSASIVPAYGLAESVVGVCVTWGVRTSKLRPDLVCCGTEFLVDIRIVDPETRTEQPHATPGEIWVRSDSVAGGYWGKDSDDIFRADLGGRKYLRTGDEGFIEDGGLYICGRRKDMIIVQGENYYADDVEIAAQDAAPDEVRPGCIAAFAVDNGDEEDLVIVYEIRKGKDAAAVARRVSAAVTHGVGLAPKRLVAIEERSILKTTSGKIRRRATRDALLAGSLKVVDDTCLEKNRQQPPSRAETSLVGAAVKESAAAVLATSATSISPNMPKWWKQFCPWASTVLEVAGEDTVPRLADERFLTWCDAKGNEETTMTFKELWDRAEAIAVSIADYRGERVLCCFAPGAEFFGVFWGCLRAEVTAVPVYPPDPTKLEKAIAKLGLIRDACGARLCLTDDTVNLLRLTKGLFYTWPQHLEWRTASSLSARGSLPDDPVASSFLAFLQFTSGTTGDPKGVMISHANLNHNVCSLCIPFTQHGMEGSPYERSKGISWLPGYHDMGLIYAHIMPFCWGAGMVYMSPLTFLSRPELWMTLASRYRVEFTTSPDFGYRLVAKRLKKVGDLSSLRGCMTAAERVRESTYQELRKVLEPFGFSASIVPAYGLAESVVGVCVTWGVRTSKLRPDLVCCGTEFLVDIRIVDPETRTEQPHATPGEIWVRSDSVAGGYWGKDSDDIFRADLGGRKYLRTGDEGFIEDGGLYICGRRKDMIIVQGENYYADDVEIAAQDAAPNEVRPGCIAAFAVDNGDEEDLVIVYEIRKGKDAAAVARRVSAAVTHGVGLAPKRLVAIEERSILKTTSGKIRRRATRDALLAGSLKVVDDTRLEKPKTSQSSNAVISVPSSDVTLDIGDDCQDADDSWDTVAPTHLHPMPSDVMASPEVVSIIKQQLLVAIESMDVALVPWAPSVRSLADSRFFGLRLSPRCGGHGLSWQGMAEVAEFSAIHDLPFTAYWAYSSLLGFVPIELYGSKQAKRKYGAMISRGNLVSFAMTEATAGSDFENIESLAEKLPDGAYRVRGTKTWIFNAPHAAAFVVFAQADGGMAGFVLNASQVSLAGGIHTHGHRAIAFGTLVFDAVVPPENVLSCPDGRPASCIATDAMCLARFAFMPMLCGVAKRCFAFILETGGDSLAARSALTTLLYRIEAADNYHKLMATMLDDGLPLPFEASYPAKVLGIEWCCDAAETLSLVVSNGYEEKLGICQLLSDVRAFRIFEGSSNETLTRALGRAMLKCEGPLYEFVAYELEARDLAAHMRAVANSPISALESAEVSCGAFASVVLILAALKKRRPDAKDASDLLLRELASLQDDIAAVVTSTPVPLAILDLRAKLQELWPRDEVLTLPSASVVRGGSPVLEAGGVVVLSAASSSSSPSPKDEDKLLDTVERKLLLALSSFSSSSEIFNSRTKQALRPLFTMHLPERLGGLEVFSWTQTCAVCESLGGQDLGLAVRLLAPQLMVRHLIGRDESCVHELVAKGDLAVACGETTLTARRDSNFAAFSCSTGEAGGFVLDGEAAWVCGARDASAILLLASVEQEERTVVGVVVSSSLITMERTEAWGCRAASFARIRVSNLQVNESIVLSEESVWGAMSLLRLAFASSQVGFAKRCCAMAQDFAQRRWVEGGLLSSKIETKLKLARLADGIVAVNALTTLLASKCDAGAAVPCAAFLACHLVAPKLACDAADALTQILGSRGYDEATGIPAMLRDSYAFRFLGGTRLAIADALGRNCSALHSFIATELKASALATTVREAPPESVASLATCALLIAGLRFKGSSSATQHALVAVNEAFVAWSRHDGASSSLLVARDLWWLSRPRDTTPDVSEWRPFFSRSSEENSDPFQGGVELGASTTALSSVTQPEQSARSDHVHAKVAAIIRDLLQLETSPDASFKLAEVGGLTSAQAAQLQGLLVEEFGEDCVDLTHLYHQEVTVGDLAKTIASKTQVDEDDVEASLVAKSKRDVETLADMHASKVRTNITAEHAKSPFVVLALCWVLAFIGLGAAFIAPAWIAITALDDAEHDSWVGMILVGVPAAWAAVVAMLTLEAAIATHLVLDILVPSLRVMPHCVLATHSPAFVAWWFLQRILQMNRFLFLEELRRTPLLAAYLRLVGARVEGGVVLDSVHVRDPHLVSLGARCQVDAGAVIEARRFEPGHRQLAFDRVVVGSRAHIATRCVVKAGVRLPSGFQLAPLDVVRRSPLGDDDFEVGHNFMEGSKKQDDTDDEEDDDAAMFRRLVKLPRTWWLASILLIYLKLVVLSAAAVPSFLCLSRFFVATGLYPPNERIDPLHHGGAEAFAIFALCVHVSPIYLGLAPIVVDVDPEFARTEILKPALSKWRLLGAAVPVAGATLLYALVALAAVAAIARLLRPVKKCRLVADALADCVFWRFGWQFGHGPVMSWWYQLLGARVGAWATIRQTFERLGHPEHLTIGQNAHIGDNAILDARGGELVVKDNAILGFGSVVIGRITVPDTALVAGNTAVLKDTQLRSGSLNIQSFQLRRASSSLDDSLHSPFESDRHSESIYALRWEDASNRAEGTVASNIDRWLVYPLSGFATPVWALATLLVAAYVALRASLAFLERWDRPRVAVIIYHLTFLVVASFIVVANKRLCRPLWGVLGRRTLESSRHHVYGLSLARHAIADAPRAALQRIAAFFFADSPANVWLARGIGVAVGRNVILGTADVFFEADLLKLEDGCVIEERAMPYCHALESSRLSYGPVVIGTDAVVETGAITTPFCNLTPTNILGANKLGI</sequence>
<dbReference type="Gene3D" id="1.20.140.10">
    <property type="entry name" value="Butyryl-CoA Dehydrogenase, subunit A, domain 3"/>
    <property type="match status" value="2"/>
</dbReference>
<organism evidence="9 10">
    <name type="scientific">Chrysophaeum taylorii</name>
    <dbReference type="NCBI Taxonomy" id="2483200"/>
    <lineage>
        <taxon>Eukaryota</taxon>
        <taxon>Sar</taxon>
        <taxon>Stramenopiles</taxon>
        <taxon>Ochrophyta</taxon>
        <taxon>Pelagophyceae</taxon>
        <taxon>Pelagomonadales</taxon>
        <taxon>Pelagomonadaceae</taxon>
        <taxon>Chrysophaeum</taxon>
    </lineage>
</organism>
<feature type="domain" description="Acyl-CoA dehydrogenase/oxidase C-terminal" evidence="6">
    <location>
        <begin position="1915"/>
        <end position="2043"/>
    </location>
</feature>
<dbReference type="Gene3D" id="2.160.10.10">
    <property type="entry name" value="Hexapeptide repeat proteins"/>
    <property type="match status" value="1"/>
</dbReference>
<dbReference type="SUPFAM" id="SSF56801">
    <property type="entry name" value="Acetyl-CoA synthetase-like"/>
    <property type="match status" value="2"/>
</dbReference>
<dbReference type="InterPro" id="IPR009075">
    <property type="entry name" value="AcylCo_DH/oxidase_C"/>
</dbReference>
<dbReference type="Pfam" id="PF00441">
    <property type="entry name" value="Acyl-CoA_dh_1"/>
    <property type="match status" value="2"/>
</dbReference>
<evidence type="ECO:0000313" key="10">
    <source>
        <dbReference type="Proteomes" id="UP001230188"/>
    </source>
</evidence>
<dbReference type="GO" id="GO:0050660">
    <property type="term" value="F:flavin adenine dinucleotide binding"/>
    <property type="evidence" value="ECO:0007669"/>
    <property type="project" value="InterPro"/>
</dbReference>
<evidence type="ECO:0000256" key="5">
    <source>
        <dbReference type="SAM" id="Phobius"/>
    </source>
</evidence>
<evidence type="ECO:0000256" key="3">
    <source>
        <dbReference type="ARBA" id="ARBA00022630"/>
    </source>
</evidence>
<keyword evidence="3" id="KW-0285">Flavoprotein</keyword>
<dbReference type="EMBL" id="JAQMWT010000451">
    <property type="protein sequence ID" value="KAJ8601122.1"/>
    <property type="molecule type" value="Genomic_DNA"/>
</dbReference>
<dbReference type="InterPro" id="IPR037069">
    <property type="entry name" value="AcylCoA_DH/ox_N_sf"/>
</dbReference>
<evidence type="ECO:0000313" key="9">
    <source>
        <dbReference type="EMBL" id="KAJ8601122.1"/>
    </source>
</evidence>
<evidence type="ECO:0000256" key="1">
    <source>
        <dbReference type="ARBA" id="ARBA00001974"/>
    </source>
</evidence>
<dbReference type="InterPro" id="IPR000873">
    <property type="entry name" value="AMP-dep_synth/lig_dom"/>
</dbReference>
<dbReference type="Gene3D" id="3.30.300.30">
    <property type="match status" value="2"/>
</dbReference>
<evidence type="ECO:0000259" key="7">
    <source>
        <dbReference type="Pfam" id="PF00501"/>
    </source>
</evidence>
<dbReference type="Gene3D" id="1.10.540.10">
    <property type="entry name" value="Acyl-CoA dehydrogenase/oxidase, N-terminal domain"/>
    <property type="match status" value="2"/>
</dbReference>
<evidence type="ECO:0000256" key="2">
    <source>
        <dbReference type="ARBA" id="ARBA00009347"/>
    </source>
</evidence>
<dbReference type="InterPro" id="IPR009100">
    <property type="entry name" value="AcylCoA_DH/oxidase_NM_dom_sf"/>
</dbReference>
<comment type="caution">
    <text evidence="9">The sequence shown here is derived from an EMBL/GenBank/DDBJ whole genome shotgun (WGS) entry which is preliminary data.</text>
</comment>
<keyword evidence="5" id="KW-0812">Transmembrane</keyword>
<comment type="similarity">
    <text evidence="2">Belongs to the acyl-CoA dehydrogenase family.</text>
</comment>
<evidence type="ECO:0000259" key="8">
    <source>
        <dbReference type="Pfam" id="PF02770"/>
    </source>
</evidence>
<protein>
    <submittedName>
        <fullName evidence="9">Uncharacterized protein</fullName>
    </submittedName>
</protein>
<dbReference type="InterPro" id="IPR020845">
    <property type="entry name" value="AMP-binding_CS"/>
</dbReference>
<dbReference type="InterPro" id="IPR006091">
    <property type="entry name" value="Acyl-CoA_Oxase/DH_mid-dom"/>
</dbReference>
<comment type="cofactor">
    <cofactor evidence="1">
        <name>FAD</name>
        <dbReference type="ChEBI" id="CHEBI:57692"/>
    </cofactor>
</comment>
<dbReference type="InterPro" id="IPR011004">
    <property type="entry name" value="Trimer_LpxA-like_sf"/>
</dbReference>
<dbReference type="PROSITE" id="PS00455">
    <property type="entry name" value="AMP_BINDING"/>
    <property type="match status" value="2"/>
</dbReference>
<keyword evidence="4" id="KW-0274">FAD</keyword>
<dbReference type="Pfam" id="PF02770">
    <property type="entry name" value="Acyl-CoA_dh_M"/>
    <property type="match status" value="1"/>
</dbReference>
<feature type="transmembrane region" description="Helical" evidence="5">
    <location>
        <begin position="2880"/>
        <end position="2901"/>
    </location>
</feature>
<dbReference type="PANTHER" id="PTHR22754">
    <property type="entry name" value="DISCO-INTERACTING PROTEIN 2 DIP2 -RELATED"/>
    <property type="match status" value="1"/>
</dbReference>
<dbReference type="SUPFAM" id="SSF47203">
    <property type="entry name" value="Acyl-CoA dehydrogenase C-terminal domain-like"/>
    <property type="match status" value="2"/>
</dbReference>
<feature type="transmembrane region" description="Helical" evidence="5">
    <location>
        <begin position="2387"/>
        <end position="2406"/>
    </location>
</feature>
<dbReference type="SUPFAM" id="SSF56645">
    <property type="entry name" value="Acyl-CoA dehydrogenase NM domain-like"/>
    <property type="match status" value="2"/>
</dbReference>
<dbReference type="Proteomes" id="UP001230188">
    <property type="component" value="Unassembled WGS sequence"/>
</dbReference>
<dbReference type="InterPro" id="IPR036250">
    <property type="entry name" value="AcylCo_DH-like_C"/>
</dbReference>